<name>A0A023AYN3_GRENI</name>
<organism evidence="2 3">
    <name type="scientific">Gregarina niphandrodes</name>
    <name type="common">Septate eugregarine</name>
    <dbReference type="NCBI Taxonomy" id="110365"/>
    <lineage>
        <taxon>Eukaryota</taxon>
        <taxon>Sar</taxon>
        <taxon>Alveolata</taxon>
        <taxon>Apicomplexa</taxon>
        <taxon>Conoidasida</taxon>
        <taxon>Gregarinasina</taxon>
        <taxon>Eugregarinorida</taxon>
        <taxon>Gregarinidae</taxon>
        <taxon>Gregarina</taxon>
    </lineage>
</organism>
<reference evidence="2" key="1">
    <citation type="submission" date="2013-12" db="EMBL/GenBank/DDBJ databases">
        <authorList>
            <person name="Omoto C.K."/>
            <person name="Sibley D."/>
            <person name="Venepally P."/>
            <person name="Hadjithomas M."/>
            <person name="Karamycheva S."/>
            <person name="Brunk B."/>
            <person name="Roos D."/>
            <person name="Caler E."/>
            <person name="Lorenzi H."/>
        </authorList>
    </citation>
    <scope>NUCLEOTIDE SEQUENCE</scope>
</reference>
<gene>
    <name evidence="2" type="ORF">GNI_175190</name>
</gene>
<feature type="region of interest" description="Disordered" evidence="1">
    <location>
        <begin position="215"/>
        <end position="236"/>
    </location>
</feature>
<dbReference type="GeneID" id="22915938"/>
<dbReference type="VEuPathDB" id="CryptoDB:GNI_175190"/>
<proteinExistence type="predicted"/>
<evidence type="ECO:0000256" key="1">
    <source>
        <dbReference type="SAM" id="MobiDB-lite"/>
    </source>
</evidence>
<dbReference type="AlphaFoldDB" id="A0A023AYN3"/>
<keyword evidence="3" id="KW-1185">Reference proteome</keyword>
<protein>
    <submittedName>
        <fullName evidence="2">Uncharacterized protein</fullName>
    </submittedName>
</protein>
<evidence type="ECO:0000313" key="2">
    <source>
        <dbReference type="EMBL" id="EZG43375.1"/>
    </source>
</evidence>
<sequence>MRGVLNLKSESGALITGVCAMVLDANGSLSDLNDCTFHEVLVKFPVKCAGDKDLKCKDLKCKDLKCKEFKLLLAMAPGASVAMAPGASVVEYSALTNRLQLSARSKRNRKADPSALYQFSRYLAHVIVNDQPHGFEPTTSRLGIISMLERDIAGAFAPSVAAFTAQLTPTEERTLCSGSRTFQIYDPPTRRDSRYFWTSEHAWRQNHPKDRLTCRYPTQHDPVHGADQGSEQTGAK</sequence>
<dbReference type="RefSeq" id="XP_011134648.1">
    <property type="nucleotide sequence ID" value="XM_011136346.1"/>
</dbReference>
<dbReference type="Proteomes" id="UP000019763">
    <property type="component" value="Unassembled WGS sequence"/>
</dbReference>
<evidence type="ECO:0000313" key="3">
    <source>
        <dbReference type="Proteomes" id="UP000019763"/>
    </source>
</evidence>
<dbReference type="EMBL" id="AFNH02001318">
    <property type="protein sequence ID" value="EZG43375.1"/>
    <property type="molecule type" value="Genomic_DNA"/>
</dbReference>
<accession>A0A023AYN3</accession>
<comment type="caution">
    <text evidence="2">The sequence shown here is derived from an EMBL/GenBank/DDBJ whole genome shotgun (WGS) entry which is preliminary data.</text>
</comment>